<reference evidence="11 12" key="1">
    <citation type="submission" date="2016-10" db="EMBL/GenBank/DDBJ databases">
        <authorList>
            <person name="de Groot N.N."/>
        </authorList>
    </citation>
    <scope>NUCLEOTIDE SEQUENCE [LARGE SCALE GENOMIC DNA]</scope>
    <source>
        <strain evidence="11 12">CGMCC 1.11030</strain>
    </source>
</reference>
<keyword evidence="4 9" id="KW-0997">Cell inner membrane</keyword>
<evidence type="ECO:0000256" key="2">
    <source>
        <dbReference type="ARBA" id="ARBA00022448"/>
    </source>
</evidence>
<proteinExistence type="inferred from homology"/>
<dbReference type="AlphaFoldDB" id="A0A1I3E441"/>
<keyword evidence="3" id="KW-1003">Cell membrane</keyword>
<evidence type="ECO:0000256" key="5">
    <source>
        <dbReference type="ARBA" id="ARBA00022692"/>
    </source>
</evidence>
<dbReference type="Proteomes" id="UP000199377">
    <property type="component" value="Unassembled WGS sequence"/>
</dbReference>
<evidence type="ECO:0000256" key="6">
    <source>
        <dbReference type="ARBA" id="ARBA00022989"/>
    </source>
</evidence>
<feature type="domain" description="Tripartite ATP-independent periplasmic transporters DctQ component" evidence="10">
    <location>
        <begin position="47"/>
        <end position="178"/>
    </location>
</feature>
<dbReference type="EMBL" id="FOQH01000003">
    <property type="protein sequence ID" value="SFH93792.1"/>
    <property type="molecule type" value="Genomic_DNA"/>
</dbReference>
<dbReference type="RefSeq" id="WP_092858978.1">
    <property type="nucleotide sequence ID" value="NZ_FOQH01000003.1"/>
</dbReference>
<dbReference type="GO" id="GO:0015740">
    <property type="term" value="P:C4-dicarboxylate transport"/>
    <property type="evidence" value="ECO:0007669"/>
    <property type="project" value="TreeGrafter"/>
</dbReference>
<comment type="function">
    <text evidence="9">Part of the tripartite ATP-independent periplasmic (TRAP) transport system.</text>
</comment>
<keyword evidence="2 9" id="KW-0813">Transport</keyword>
<evidence type="ECO:0000256" key="4">
    <source>
        <dbReference type="ARBA" id="ARBA00022519"/>
    </source>
</evidence>
<dbReference type="PANTHER" id="PTHR35011:SF10">
    <property type="entry name" value="TRAP TRANSPORTER SMALL PERMEASE PROTEIN"/>
    <property type="match status" value="1"/>
</dbReference>
<organism evidence="11 12">
    <name type="scientific">Albimonas pacifica</name>
    <dbReference type="NCBI Taxonomy" id="1114924"/>
    <lineage>
        <taxon>Bacteria</taxon>
        <taxon>Pseudomonadati</taxon>
        <taxon>Pseudomonadota</taxon>
        <taxon>Alphaproteobacteria</taxon>
        <taxon>Rhodobacterales</taxon>
        <taxon>Paracoccaceae</taxon>
        <taxon>Albimonas</taxon>
    </lineage>
</organism>
<evidence type="ECO:0000259" key="10">
    <source>
        <dbReference type="Pfam" id="PF04290"/>
    </source>
</evidence>
<evidence type="ECO:0000256" key="1">
    <source>
        <dbReference type="ARBA" id="ARBA00004429"/>
    </source>
</evidence>
<evidence type="ECO:0000313" key="11">
    <source>
        <dbReference type="EMBL" id="SFH93792.1"/>
    </source>
</evidence>
<accession>A0A1I3E441</accession>
<keyword evidence="7 9" id="KW-0472">Membrane</keyword>
<gene>
    <name evidence="11" type="ORF">SAMN05216258_103178</name>
</gene>
<dbReference type="Pfam" id="PF04290">
    <property type="entry name" value="DctQ"/>
    <property type="match status" value="1"/>
</dbReference>
<dbReference type="OrthoDB" id="4250245at2"/>
<evidence type="ECO:0000256" key="3">
    <source>
        <dbReference type="ARBA" id="ARBA00022475"/>
    </source>
</evidence>
<evidence type="ECO:0000256" key="9">
    <source>
        <dbReference type="RuleBase" id="RU369079"/>
    </source>
</evidence>
<sequence>MTETHPPESSPELPVDHEGGSIPEAGRLGRWIDRGGLLFAAGIVFSMLVLIQEVFLRYVFNSPTIWAHETTVFLCGAAFIYGGLYCAAHDRHIRVVLIYDALPERVRRGLNVVISVICALASAMFCWAAWVMVSRAAFSPDGSVRLERSGSAWDPVYPALIKIFLMLVMGVMALQFLILAWGYLRGTRAVGTKGRM</sequence>
<evidence type="ECO:0000313" key="12">
    <source>
        <dbReference type="Proteomes" id="UP000199377"/>
    </source>
</evidence>
<feature type="transmembrane region" description="Helical" evidence="9">
    <location>
        <begin position="66"/>
        <end position="88"/>
    </location>
</feature>
<keyword evidence="6 9" id="KW-1133">Transmembrane helix</keyword>
<dbReference type="PANTHER" id="PTHR35011">
    <property type="entry name" value="2,3-DIKETO-L-GULONATE TRAP TRANSPORTER SMALL PERMEASE PROTEIN YIAM"/>
    <property type="match status" value="1"/>
</dbReference>
<comment type="subcellular location">
    <subcellularLocation>
        <location evidence="1 9">Cell inner membrane</location>
        <topology evidence="1 9">Multi-pass membrane protein</topology>
    </subcellularLocation>
</comment>
<keyword evidence="5 9" id="KW-0812">Transmembrane</keyword>
<name>A0A1I3E441_9RHOB</name>
<dbReference type="GO" id="GO:0022857">
    <property type="term" value="F:transmembrane transporter activity"/>
    <property type="evidence" value="ECO:0007669"/>
    <property type="project" value="UniProtKB-UniRule"/>
</dbReference>
<comment type="subunit">
    <text evidence="9">The complex comprises the extracytoplasmic solute receptor protein and the two transmembrane proteins.</text>
</comment>
<feature type="transmembrane region" description="Helical" evidence="9">
    <location>
        <begin position="37"/>
        <end position="60"/>
    </location>
</feature>
<evidence type="ECO:0000256" key="8">
    <source>
        <dbReference type="ARBA" id="ARBA00038436"/>
    </source>
</evidence>
<protein>
    <recommendedName>
        <fullName evidence="9">TRAP transporter small permease protein</fullName>
    </recommendedName>
</protein>
<evidence type="ECO:0000256" key="7">
    <source>
        <dbReference type="ARBA" id="ARBA00023136"/>
    </source>
</evidence>
<dbReference type="InterPro" id="IPR007387">
    <property type="entry name" value="TRAP_DctQ"/>
</dbReference>
<dbReference type="STRING" id="1114924.SAMN05216258_103178"/>
<keyword evidence="12" id="KW-1185">Reference proteome</keyword>
<feature type="transmembrane region" description="Helical" evidence="9">
    <location>
        <begin position="109"/>
        <end position="130"/>
    </location>
</feature>
<dbReference type="GO" id="GO:0005886">
    <property type="term" value="C:plasma membrane"/>
    <property type="evidence" value="ECO:0007669"/>
    <property type="project" value="UniProtKB-SubCell"/>
</dbReference>
<dbReference type="InterPro" id="IPR055348">
    <property type="entry name" value="DctQ"/>
</dbReference>
<comment type="similarity">
    <text evidence="8 9">Belongs to the TRAP transporter small permease family.</text>
</comment>
<feature type="transmembrane region" description="Helical" evidence="9">
    <location>
        <begin position="163"/>
        <end position="184"/>
    </location>
</feature>